<dbReference type="AlphaFoldDB" id="A0A2C9KL89"/>
<evidence type="ECO:0000256" key="6">
    <source>
        <dbReference type="ARBA" id="ARBA00023080"/>
    </source>
</evidence>
<keyword evidence="6" id="KW-0546">Nucleotide metabolism</keyword>
<evidence type="ECO:0000256" key="7">
    <source>
        <dbReference type="ARBA" id="ARBA00023242"/>
    </source>
</evidence>
<evidence type="ECO:0000259" key="18">
    <source>
        <dbReference type="PROSITE" id="PS51462"/>
    </source>
</evidence>
<evidence type="ECO:0000256" key="16">
    <source>
        <dbReference type="ARBA" id="ARBA00047875"/>
    </source>
</evidence>
<dbReference type="GO" id="GO:0030515">
    <property type="term" value="F:snoRNA binding"/>
    <property type="evidence" value="ECO:0007669"/>
    <property type="project" value="TreeGrafter"/>
</dbReference>
<dbReference type="InterPro" id="IPR000086">
    <property type="entry name" value="NUDIX_hydrolase_dom"/>
</dbReference>
<comment type="catalytic activity">
    <reaction evidence="16">
        <text>IDP + H2O = IMP + phosphate + H(+)</text>
        <dbReference type="Rhea" id="RHEA:35207"/>
        <dbReference type="ChEBI" id="CHEBI:15377"/>
        <dbReference type="ChEBI" id="CHEBI:15378"/>
        <dbReference type="ChEBI" id="CHEBI:43474"/>
        <dbReference type="ChEBI" id="CHEBI:58053"/>
        <dbReference type="ChEBI" id="CHEBI:58280"/>
        <dbReference type="EC" id="3.6.1.64"/>
    </reaction>
    <physiologicalReaction direction="left-to-right" evidence="16">
        <dbReference type="Rhea" id="RHEA:35208"/>
    </physiologicalReaction>
</comment>
<dbReference type="GO" id="GO:1990174">
    <property type="term" value="F:phosphodiesterase decapping endonuclease activity"/>
    <property type="evidence" value="ECO:0007669"/>
    <property type="project" value="TreeGrafter"/>
</dbReference>
<evidence type="ECO:0000256" key="9">
    <source>
        <dbReference type="ARBA" id="ARBA00038899"/>
    </source>
</evidence>
<evidence type="ECO:0000256" key="10">
    <source>
        <dbReference type="ARBA" id="ARBA00039871"/>
    </source>
</evidence>
<dbReference type="VEuPathDB" id="VectorBase:BGLB021012"/>
<evidence type="ECO:0000313" key="19">
    <source>
        <dbReference type="EnsemblMetazoa" id="BGLB021012-PF"/>
    </source>
</evidence>
<gene>
    <name evidence="19" type="primary">106052081</name>
</gene>
<dbReference type="VEuPathDB" id="VectorBase:BGLAX_040843"/>
<evidence type="ECO:0000256" key="8">
    <source>
        <dbReference type="ARBA" id="ARBA00038173"/>
    </source>
</evidence>
<evidence type="ECO:0000256" key="2">
    <source>
        <dbReference type="ARBA" id="ARBA00004604"/>
    </source>
</evidence>
<accession>A0A2C9KL89</accession>
<dbReference type="GO" id="GO:0005654">
    <property type="term" value="C:nucleoplasm"/>
    <property type="evidence" value="ECO:0007669"/>
    <property type="project" value="UniProtKB-SubCell"/>
</dbReference>
<keyword evidence="5" id="KW-0694">RNA-binding</keyword>
<dbReference type="Pfam" id="PF22327">
    <property type="entry name" value="Nudt16-like"/>
    <property type="match status" value="1"/>
</dbReference>
<evidence type="ECO:0000256" key="4">
    <source>
        <dbReference type="ARBA" id="ARBA00022801"/>
    </source>
</evidence>
<evidence type="ECO:0000256" key="13">
    <source>
        <dbReference type="ARBA" id="ARBA00042015"/>
    </source>
</evidence>
<evidence type="ECO:0000256" key="5">
    <source>
        <dbReference type="ARBA" id="ARBA00022884"/>
    </source>
</evidence>
<name>A0A2C9KL89_BIOGL</name>
<dbReference type="InterPro" id="IPR054754">
    <property type="entry name" value="NudT16"/>
</dbReference>
<comment type="cofactor">
    <cofactor evidence="1">
        <name>Co(2+)</name>
        <dbReference type="ChEBI" id="CHEBI:48828"/>
    </cofactor>
</comment>
<dbReference type="KEGG" id="bgt:106052081"/>
<dbReference type="Proteomes" id="UP000076420">
    <property type="component" value="Unassembled WGS sequence"/>
</dbReference>
<organism evidence="19 20">
    <name type="scientific">Biomphalaria glabrata</name>
    <name type="common">Bloodfluke planorb</name>
    <name type="synonym">Freshwater snail</name>
    <dbReference type="NCBI Taxonomy" id="6526"/>
    <lineage>
        <taxon>Eukaryota</taxon>
        <taxon>Metazoa</taxon>
        <taxon>Spiralia</taxon>
        <taxon>Lophotrochozoa</taxon>
        <taxon>Mollusca</taxon>
        <taxon>Gastropoda</taxon>
        <taxon>Heterobranchia</taxon>
        <taxon>Euthyneura</taxon>
        <taxon>Panpulmonata</taxon>
        <taxon>Hygrophila</taxon>
        <taxon>Lymnaeoidea</taxon>
        <taxon>Planorbidae</taxon>
        <taxon>Biomphalaria</taxon>
    </lineage>
</organism>
<evidence type="ECO:0000256" key="15">
    <source>
        <dbReference type="ARBA" id="ARBA00047661"/>
    </source>
</evidence>
<dbReference type="GO" id="GO:0009117">
    <property type="term" value="P:nucleotide metabolic process"/>
    <property type="evidence" value="ECO:0007669"/>
    <property type="project" value="UniProtKB-KW"/>
</dbReference>
<evidence type="ECO:0000256" key="12">
    <source>
        <dbReference type="ARBA" id="ARBA00041656"/>
    </source>
</evidence>
<sequence>MYIYIYIIYIVNGYAKLCDYDMAHIGWGHLKDSEGYGKLGDSINDYRAVTKEELSTLESSTINLKHAAHGMIFAKKSNLLWNLYDQKGLVMMQVRFDGLLGFPGGLVDDGEKAVDGINREMHEEIGLDLHKYSFTEDHHIACYYQEMKKMILHFYLMEVSPEDFATLEQKTLSAEEYGIETCGIVRVPLFTMGDGVRGFPAFLANQFAGNARAELIHGLLEAKLFSESEMGTALKAYKDYAESIKSKTHL</sequence>
<keyword evidence="7" id="KW-0539">Nucleus</keyword>
<evidence type="ECO:0000256" key="17">
    <source>
        <dbReference type="ARBA" id="ARBA00048945"/>
    </source>
</evidence>
<dbReference type="PROSITE" id="PS00893">
    <property type="entry name" value="NUDIX_BOX"/>
    <property type="match status" value="1"/>
</dbReference>
<dbReference type="GO" id="GO:0016077">
    <property type="term" value="P:sno(s)RNA catabolic process"/>
    <property type="evidence" value="ECO:0007669"/>
    <property type="project" value="TreeGrafter"/>
</dbReference>
<comment type="catalytic activity">
    <reaction evidence="15">
        <text>a 5'-end (N(7)-methyl 5'-triphosphoguanosine)-ribonucleoside in mRNA + H2O = N(7)-methyl-GDP + a 5'-end phospho-ribonucleoside in mRNA + 2 H(+)</text>
        <dbReference type="Rhea" id="RHEA:67484"/>
        <dbReference type="Rhea" id="RHEA-COMP:15692"/>
        <dbReference type="Rhea" id="RHEA-COMP:17167"/>
        <dbReference type="ChEBI" id="CHEBI:15377"/>
        <dbReference type="ChEBI" id="CHEBI:15378"/>
        <dbReference type="ChEBI" id="CHEBI:63714"/>
        <dbReference type="ChEBI" id="CHEBI:138282"/>
        <dbReference type="ChEBI" id="CHEBI:156461"/>
        <dbReference type="EC" id="3.6.1.62"/>
    </reaction>
    <physiologicalReaction direction="left-to-right" evidence="15">
        <dbReference type="Rhea" id="RHEA:67485"/>
    </physiologicalReaction>
</comment>
<evidence type="ECO:0000256" key="3">
    <source>
        <dbReference type="ARBA" id="ARBA00004642"/>
    </source>
</evidence>
<evidence type="ECO:0000313" key="20">
    <source>
        <dbReference type="Proteomes" id="UP000076420"/>
    </source>
</evidence>
<dbReference type="EnsemblMetazoa" id="BGLB021012-RF">
    <property type="protein sequence ID" value="BGLB021012-PF"/>
    <property type="gene ID" value="BGLB021012"/>
</dbReference>
<reference evidence="19" key="1">
    <citation type="submission" date="2020-05" db="UniProtKB">
        <authorList>
            <consortium name="EnsemblMetazoa"/>
        </authorList>
    </citation>
    <scope>IDENTIFICATION</scope>
    <source>
        <strain evidence="19">BB02</strain>
    </source>
</reference>
<evidence type="ECO:0000256" key="1">
    <source>
        <dbReference type="ARBA" id="ARBA00001941"/>
    </source>
</evidence>
<dbReference type="PROSITE" id="PS51462">
    <property type="entry name" value="NUDIX"/>
    <property type="match status" value="1"/>
</dbReference>
<dbReference type="OrthoDB" id="5950381at2759"/>
<dbReference type="EC" id="3.6.1.64" evidence="9"/>
<dbReference type="PANTHER" id="PTHR31699">
    <property type="entry name" value="NUDIX T16 FAMILY MEMBER"/>
    <property type="match status" value="1"/>
</dbReference>
<evidence type="ECO:0000256" key="11">
    <source>
        <dbReference type="ARBA" id="ARBA00041450"/>
    </source>
</evidence>
<dbReference type="GO" id="GO:0005730">
    <property type="term" value="C:nucleolus"/>
    <property type="evidence" value="ECO:0007669"/>
    <property type="project" value="UniProtKB-SubCell"/>
</dbReference>
<comment type="subcellular location">
    <subcellularLocation>
        <location evidence="2">Nucleus</location>
        <location evidence="2">Nucleolus</location>
    </subcellularLocation>
    <subcellularLocation>
        <location evidence="3">Nucleus</location>
        <location evidence="3">Nucleoplasm</location>
    </subcellularLocation>
</comment>
<dbReference type="GO" id="GO:0140933">
    <property type="term" value="F:5'-(N(7)-methylguanosine 5'-triphospho)-[mRNA] hydrolase activity"/>
    <property type="evidence" value="ECO:0007669"/>
    <property type="project" value="UniProtKB-EC"/>
</dbReference>
<proteinExistence type="inferred from homology"/>
<protein>
    <recommendedName>
        <fullName evidence="10">U8 snoRNA-decapping enzyme</fullName>
        <ecNumber evidence="9">3.6.1.64</ecNumber>
    </recommendedName>
    <alternativeName>
        <fullName evidence="13">IDP phosphatase</fullName>
    </alternativeName>
    <alternativeName>
        <fullName evidence="11">Inosine diphosphate phosphatase</fullName>
    </alternativeName>
    <alternativeName>
        <fullName evidence="12">Nucleoside diphosphate-linked moiety X motif 16</fullName>
    </alternativeName>
    <alternativeName>
        <fullName evidence="14">m7GpppN-mRNA hydrolase</fullName>
    </alternativeName>
</protein>
<evidence type="ECO:0000256" key="14">
    <source>
        <dbReference type="ARBA" id="ARBA00043162"/>
    </source>
</evidence>
<keyword evidence="4" id="KW-0378">Hydrolase</keyword>
<feature type="domain" description="Nudix hydrolase" evidence="18">
    <location>
        <begin position="63"/>
        <end position="209"/>
    </location>
</feature>
<dbReference type="PANTHER" id="PTHR31699:SF1">
    <property type="entry name" value="U8 SNORNA-DECAPPING ENZYME"/>
    <property type="match status" value="1"/>
</dbReference>
<dbReference type="InterPro" id="IPR020084">
    <property type="entry name" value="NUDIX_hydrolase_CS"/>
</dbReference>
<dbReference type="InterPro" id="IPR015797">
    <property type="entry name" value="NUDIX_hydrolase-like_dom_sf"/>
</dbReference>
<dbReference type="Gene3D" id="3.90.79.10">
    <property type="entry name" value="Nucleoside Triphosphate Pyrophosphohydrolase"/>
    <property type="match status" value="1"/>
</dbReference>
<dbReference type="GO" id="GO:0006402">
    <property type="term" value="P:mRNA catabolic process"/>
    <property type="evidence" value="ECO:0007669"/>
    <property type="project" value="TreeGrafter"/>
</dbReference>
<comment type="catalytic activity">
    <reaction evidence="17">
        <text>dIDP + H2O = dIMP + phosphate + H(+)</text>
        <dbReference type="Rhea" id="RHEA:35211"/>
        <dbReference type="ChEBI" id="CHEBI:15377"/>
        <dbReference type="ChEBI" id="CHEBI:15378"/>
        <dbReference type="ChEBI" id="CHEBI:43474"/>
        <dbReference type="ChEBI" id="CHEBI:61194"/>
        <dbReference type="ChEBI" id="CHEBI:62286"/>
        <dbReference type="EC" id="3.6.1.64"/>
    </reaction>
    <physiologicalReaction direction="left-to-right" evidence="17">
        <dbReference type="Rhea" id="RHEA:35212"/>
    </physiologicalReaction>
</comment>
<dbReference type="GO" id="GO:1990003">
    <property type="term" value="F:IDP phosphatase activity"/>
    <property type="evidence" value="ECO:0007669"/>
    <property type="project" value="UniProtKB-EC"/>
</dbReference>
<dbReference type="STRING" id="6526.A0A2C9KL89"/>
<comment type="similarity">
    <text evidence="8">Belongs to the Nudix hydrolase family. NUDT16 subfamily.</text>
</comment>
<dbReference type="SUPFAM" id="SSF55811">
    <property type="entry name" value="Nudix"/>
    <property type="match status" value="1"/>
</dbReference>